<reference evidence="1 2" key="1">
    <citation type="journal article" date="2008" name="Nature">
        <title>The genome of Laccaria bicolor provides insights into mycorrhizal symbiosis.</title>
        <authorList>
            <person name="Martin F."/>
            <person name="Aerts A."/>
            <person name="Ahren D."/>
            <person name="Brun A."/>
            <person name="Danchin E.G.J."/>
            <person name="Duchaussoy F."/>
            <person name="Gibon J."/>
            <person name="Kohler A."/>
            <person name="Lindquist E."/>
            <person name="Pereda V."/>
            <person name="Salamov A."/>
            <person name="Shapiro H.J."/>
            <person name="Wuyts J."/>
            <person name="Blaudez D."/>
            <person name="Buee M."/>
            <person name="Brokstein P."/>
            <person name="Canbaeck B."/>
            <person name="Cohen D."/>
            <person name="Courty P.E."/>
            <person name="Coutinho P.M."/>
            <person name="Delaruelle C."/>
            <person name="Detter J.C."/>
            <person name="Deveau A."/>
            <person name="DiFazio S."/>
            <person name="Duplessis S."/>
            <person name="Fraissinet-Tachet L."/>
            <person name="Lucic E."/>
            <person name="Frey-Klett P."/>
            <person name="Fourrey C."/>
            <person name="Feussner I."/>
            <person name="Gay G."/>
            <person name="Grimwood J."/>
            <person name="Hoegger P.J."/>
            <person name="Jain P."/>
            <person name="Kilaru S."/>
            <person name="Labbe J."/>
            <person name="Lin Y.C."/>
            <person name="Legue V."/>
            <person name="Le Tacon F."/>
            <person name="Marmeisse R."/>
            <person name="Melayah D."/>
            <person name="Montanini B."/>
            <person name="Muratet M."/>
            <person name="Nehls U."/>
            <person name="Niculita-Hirzel H."/>
            <person name="Oudot-Le Secq M.P."/>
            <person name="Peter M."/>
            <person name="Quesneville H."/>
            <person name="Rajashekar B."/>
            <person name="Reich M."/>
            <person name="Rouhier N."/>
            <person name="Schmutz J."/>
            <person name="Yin T."/>
            <person name="Chalot M."/>
            <person name="Henrissat B."/>
            <person name="Kuees U."/>
            <person name="Lucas S."/>
            <person name="Van de Peer Y."/>
            <person name="Podila G.K."/>
            <person name="Polle A."/>
            <person name="Pukkila P.J."/>
            <person name="Richardson P.M."/>
            <person name="Rouze P."/>
            <person name="Sanders I.R."/>
            <person name="Stajich J.E."/>
            <person name="Tunlid A."/>
            <person name="Tuskan G."/>
            <person name="Grigoriev I.V."/>
        </authorList>
    </citation>
    <scope>NUCLEOTIDE SEQUENCE [LARGE SCALE GENOMIC DNA]</scope>
    <source>
        <strain evidence="2">S238N-H82 / ATCC MYA-4686</strain>
    </source>
</reference>
<dbReference type="HOGENOM" id="CLU_2886207_0_0_1"/>
<evidence type="ECO:0000313" key="2">
    <source>
        <dbReference type="Proteomes" id="UP000001194"/>
    </source>
</evidence>
<dbReference type="AlphaFoldDB" id="B0DP61"/>
<dbReference type="KEGG" id="lbc:LACBIDRAFT_307010"/>
<dbReference type="EMBL" id="DS547123">
    <property type="protein sequence ID" value="EDR03557.1"/>
    <property type="molecule type" value="Genomic_DNA"/>
</dbReference>
<dbReference type="RefSeq" id="XP_001885705.1">
    <property type="nucleotide sequence ID" value="XM_001885670.1"/>
</dbReference>
<proteinExistence type="predicted"/>
<dbReference type="GeneID" id="6081336"/>
<dbReference type="Proteomes" id="UP000001194">
    <property type="component" value="Unassembled WGS sequence"/>
</dbReference>
<evidence type="ECO:0000313" key="1">
    <source>
        <dbReference type="EMBL" id="EDR03557.1"/>
    </source>
</evidence>
<organism evidence="2">
    <name type="scientific">Laccaria bicolor (strain S238N-H82 / ATCC MYA-4686)</name>
    <name type="common">Bicoloured deceiver</name>
    <name type="synonym">Laccaria laccata var. bicolor</name>
    <dbReference type="NCBI Taxonomy" id="486041"/>
    <lineage>
        <taxon>Eukaryota</taxon>
        <taxon>Fungi</taxon>
        <taxon>Dikarya</taxon>
        <taxon>Basidiomycota</taxon>
        <taxon>Agaricomycotina</taxon>
        <taxon>Agaricomycetes</taxon>
        <taxon>Agaricomycetidae</taxon>
        <taxon>Agaricales</taxon>
        <taxon>Agaricineae</taxon>
        <taxon>Hydnangiaceae</taxon>
        <taxon>Laccaria</taxon>
    </lineage>
</organism>
<name>B0DP61_LACBS</name>
<protein>
    <submittedName>
        <fullName evidence="1">Predicted protein</fullName>
    </submittedName>
</protein>
<gene>
    <name evidence="1" type="ORF">LACBIDRAFT_307010</name>
</gene>
<dbReference type="InParanoid" id="B0DP61"/>
<sequence>MWVPPRGVLDAVLFNVTPTQNADPSHTQNLVGWGGKGCSPHAEVLLWRTKYCSALTTRYVLTS</sequence>
<keyword evidence="2" id="KW-1185">Reference proteome</keyword>
<accession>B0DP61</accession>